<comment type="caution">
    <text evidence="2">The sequence shown here is derived from an EMBL/GenBank/DDBJ whole genome shotgun (WGS) entry which is preliminary data.</text>
</comment>
<feature type="transmembrane region" description="Helical" evidence="1">
    <location>
        <begin position="99"/>
        <end position="121"/>
    </location>
</feature>
<protein>
    <submittedName>
        <fullName evidence="2">Phosphatidylglycerophosphate synthase</fullName>
    </submittedName>
</protein>
<evidence type="ECO:0000256" key="1">
    <source>
        <dbReference type="SAM" id="Phobius"/>
    </source>
</evidence>
<keyword evidence="1" id="KW-0472">Membrane</keyword>
<dbReference type="RefSeq" id="WP_306637823.1">
    <property type="nucleotide sequence ID" value="NZ_JAUSXB010000001.1"/>
</dbReference>
<gene>
    <name evidence="2" type="ORF">QFZ36_003127</name>
</gene>
<feature type="transmembrane region" description="Helical" evidence="1">
    <location>
        <begin position="39"/>
        <end position="60"/>
    </location>
</feature>
<reference evidence="2 3" key="1">
    <citation type="submission" date="2023-07" db="EMBL/GenBank/DDBJ databases">
        <title>Comparative genomics of wheat-associated soil bacteria to identify genetic determinants of phenazine resistance.</title>
        <authorList>
            <person name="Mouncey N."/>
        </authorList>
    </citation>
    <scope>NUCLEOTIDE SEQUENCE [LARGE SCALE GENOMIC DNA]</scope>
    <source>
        <strain evidence="2 3">W1I3</strain>
    </source>
</reference>
<proteinExistence type="predicted"/>
<sequence>MTNAPFHGSHPSLDEQLRAAEAGDGGGARIARSAGLAGARYAATMATLVALYLLVVVYVYPQDILWLNIAVTAVFVAGMVGTCVTYGRRRSASGLGWSRRYSVGFALSALIFGLGMVLLDLTDSRAAWLWIPYAAVTALPLLAAGLMRSDR</sequence>
<keyword evidence="1" id="KW-1133">Transmembrane helix</keyword>
<keyword evidence="3" id="KW-1185">Reference proteome</keyword>
<dbReference type="Proteomes" id="UP001236806">
    <property type="component" value="Unassembled WGS sequence"/>
</dbReference>
<evidence type="ECO:0000313" key="3">
    <source>
        <dbReference type="Proteomes" id="UP001236806"/>
    </source>
</evidence>
<organism evidence="2 3">
    <name type="scientific">Pseudarthrobacter siccitolerans</name>
    <dbReference type="NCBI Taxonomy" id="861266"/>
    <lineage>
        <taxon>Bacteria</taxon>
        <taxon>Bacillati</taxon>
        <taxon>Actinomycetota</taxon>
        <taxon>Actinomycetes</taxon>
        <taxon>Micrococcales</taxon>
        <taxon>Micrococcaceae</taxon>
        <taxon>Pseudarthrobacter</taxon>
    </lineage>
</organism>
<feature type="transmembrane region" description="Helical" evidence="1">
    <location>
        <begin position="127"/>
        <end position="147"/>
    </location>
</feature>
<accession>A0ABU0PNL5</accession>
<feature type="transmembrane region" description="Helical" evidence="1">
    <location>
        <begin position="66"/>
        <end position="87"/>
    </location>
</feature>
<dbReference type="EMBL" id="JAUSXB010000001">
    <property type="protein sequence ID" value="MDQ0675566.1"/>
    <property type="molecule type" value="Genomic_DNA"/>
</dbReference>
<keyword evidence="1" id="KW-0812">Transmembrane</keyword>
<evidence type="ECO:0000313" key="2">
    <source>
        <dbReference type="EMBL" id="MDQ0675566.1"/>
    </source>
</evidence>
<name>A0ABU0PNL5_9MICC</name>